<organism evidence="2 3">
    <name type="scientific">Calothrix parasitica NIES-267</name>
    <dbReference type="NCBI Taxonomy" id="1973488"/>
    <lineage>
        <taxon>Bacteria</taxon>
        <taxon>Bacillati</taxon>
        <taxon>Cyanobacteriota</taxon>
        <taxon>Cyanophyceae</taxon>
        <taxon>Nostocales</taxon>
        <taxon>Calotrichaceae</taxon>
        <taxon>Calothrix</taxon>
    </lineage>
</organism>
<protein>
    <submittedName>
        <fullName evidence="2">Uncharacterized protein</fullName>
    </submittedName>
</protein>
<feature type="compositionally biased region" description="Low complexity" evidence="1">
    <location>
        <begin position="242"/>
        <end position="254"/>
    </location>
</feature>
<evidence type="ECO:0000313" key="2">
    <source>
        <dbReference type="EMBL" id="BAY84025.1"/>
    </source>
</evidence>
<name>A0A1Z4LS02_9CYAN</name>
<proteinExistence type="predicted"/>
<sequence>MPEDNKNIQPPIDSPTQNYSPPEKLPFWRASLVKALRGTIGLLENTAVKLENESSPSSEDKPGFLQKLQQVWTGILGKIRLILPARFSAKLSDTALTGIISGVTIMIFLITSNIFDSKPSQVAIIPPDNEIPAPVSATEAESIELGEQEIPSVIEKTPAQQKETASLPVEEDTIKEDKSEIPAVIESQNTITQQEEVTSLPIEEDEIIIPPVTEEKTISQQEEEITLKTEDEIIIPPVTEEETISQPEETTVPQEELEETSPPRLLTPEETLIAAIQNQVGEISFTSKEDKSGNRTFAGIIESIKANFLNSNLTIKISNEWYRLDKSQQDNLTAQILQRSQELDFTHLEITDLQGKLIARNPVVGTEMIIFKRK</sequence>
<evidence type="ECO:0000313" key="3">
    <source>
        <dbReference type="Proteomes" id="UP000218418"/>
    </source>
</evidence>
<dbReference type="EMBL" id="AP018227">
    <property type="protein sequence ID" value="BAY84025.1"/>
    <property type="molecule type" value="Genomic_DNA"/>
</dbReference>
<evidence type="ECO:0000256" key="1">
    <source>
        <dbReference type="SAM" id="MobiDB-lite"/>
    </source>
</evidence>
<reference evidence="2 3" key="1">
    <citation type="submission" date="2017-06" db="EMBL/GenBank/DDBJ databases">
        <title>Genome sequencing of cyanobaciteial culture collection at National Institute for Environmental Studies (NIES).</title>
        <authorList>
            <person name="Hirose Y."/>
            <person name="Shimura Y."/>
            <person name="Fujisawa T."/>
            <person name="Nakamura Y."/>
            <person name="Kawachi M."/>
        </authorList>
    </citation>
    <scope>NUCLEOTIDE SEQUENCE [LARGE SCALE GENOMIC DNA]</scope>
    <source>
        <strain evidence="2 3">NIES-267</strain>
    </source>
</reference>
<feature type="region of interest" description="Disordered" evidence="1">
    <location>
        <begin position="1"/>
        <end position="23"/>
    </location>
</feature>
<dbReference type="OrthoDB" id="513429at2"/>
<gene>
    <name evidence="2" type="ORF">NIES267_35200</name>
</gene>
<dbReference type="AlphaFoldDB" id="A0A1Z4LS02"/>
<feature type="region of interest" description="Disordered" evidence="1">
    <location>
        <begin position="242"/>
        <end position="262"/>
    </location>
</feature>
<keyword evidence="3" id="KW-1185">Reference proteome</keyword>
<accession>A0A1Z4LS02</accession>
<dbReference type="Proteomes" id="UP000218418">
    <property type="component" value="Chromosome"/>
</dbReference>